<dbReference type="GO" id="GO:0055088">
    <property type="term" value="P:lipid homeostasis"/>
    <property type="evidence" value="ECO:0007669"/>
    <property type="project" value="TreeGrafter"/>
</dbReference>
<evidence type="ECO:0000313" key="3">
    <source>
        <dbReference type="EMBL" id="KAF9521012.1"/>
    </source>
</evidence>
<name>A0A9P6BBE2_9AGAM</name>
<dbReference type="PANTHER" id="PTHR43173">
    <property type="entry name" value="ABC1 FAMILY PROTEIN"/>
    <property type="match status" value="1"/>
</dbReference>
<evidence type="ECO:0000256" key="1">
    <source>
        <dbReference type="ARBA" id="ARBA00009670"/>
    </source>
</evidence>
<comment type="caution">
    <text evidence="3">The sequence shown here is derived from an EMBL/GenBank/DDBJ whole genome shotgun (WGS) entry which is preliminary data.</text>
</comment>
<dbReference type="CDD" id="cd13969">
    <property type="entry name" value="ADCK1-like"/>
    <property type="match status" value="1"/>
</dbReference>
<dbReference type="SUPFAM" id="SSF56112">
    <property type="entry name" value="Protein kinase-like (PK-like)"/>
    <property type="match status" value="1"/>
</dbReference>
<dbReference type="Pfam" id="PF03109">
    <property type="entry name" value="ABC1"/>
    <property type="match status" value="1"/>
</dbReference>
<dbReference type="EMBL" id="MU128909">
    <property type="protein sequence ID" value="KAF9521012.1"/>
    <property type="molecule type" value="Genomic_DNA"/>
</dbReference>
<dbReference type="InterPro" id="IPR045307">
    <property type="entry name" value="ADCK1_dom"/>
</dbReference>
<dbReference type="PANTHER" id="PTHR43173:SF19">
    <property type="entry name" value="AARF DOMAIN-CONTAINING PROTEIN KINASE 1"/>
    <property type="match status" value="1"/>
</dbReference>
<reference evidence="3" key="1">
    <citation type="journal article" date="2020" name="Nat. Commun.">
        <title>Large-scale genome sequencing of mycorrhizal fungi provides insights into the early evolution of symbiotic traits.</title>
        <authorList>
            <person name="Miyauchi S."/>
            <person name="Kiss E."/>
            <person name="Kuo A."/>
            <person name="Drula E."/>
            <person name="Kohler A."/>
            <person name="Sanchez-Garcia M."/>
            <person name="Morin E."/>
            <person name="Andreopoulos B."/>
            <person name="Barry K.W."/>
            <person name="Bonito G."/>
            <person name="Buee M."/>
            <person name="Carver A."/>
            <person name="Chen C."/>
            <person name="Cichocki N."/>
            <person name="Clum A."/>
            <person name="Culley D."/>
            <person name="Crous P.W."/>
            <person name="Fauchery L."/>
            <person name="Girlanda M."/>
            <person name="Hayes R.D."/>
            <person name="Keri Z."/>
            <person name="LaButti K."/>
            <person name="Lipzen A."/>
            <person name="Lombard V."/>
            <person name="Magnuson J."/>
            <person name="Maillard F."/>
            <person name="Murat C."/>
            <person name="Nolan M."/>
            <person name="Ohm R.A."/>
            <person name="Pangilinan J."/>
            <person name="Pereira M.F."/>
            <person name="Perotto S."/>
            <person name="Peter M."/>
            <person name="Pfister S."/>
            <person name="Riley R."/>
            <person name="Sitrit Y."/>
            <person name="Stielow J.B."/>
            <person name="Szollosi G."/>
            <person name="Zifcakova L."/>
            <person name="Stursova M."/>
            <person name="Spatafora J.W."/>
            <person name="Tedersoo L."/>
            <person name="Vaario L.M."/>
            <person name="Yamada A."/>
            <person name="Yan M."/>
            <person name="Wang P."/>
            <person name="Xu J."/>
            <person name="Bruns T."/>
            <person name="Baldrian P."/>
            <person name="Vilgalys R."/>
            <person name="Dunand C."/>
            <person name="Henrissat B."/>
            <person name="Grigoriev I.V."/>
            <person name="Hibbett D."/>
            <person name="Nagy L.G."/>
            <person name="Martin F.M."/>
        </authorList>
    </citation>
    <scope>NUCLEOTIDE SEQUENCE</scope>
    <source>
        <strain evidence="3">UP504</strain>
    </source>
</reference>
<evidence type="ECO:0000313" key="4">
    <source>
        <dbReference type="Proteomes" id="UP000886523"/>
    </source>
</evidence>
<organism evidence="3 4">
    <name type="scientific">Hydnum rufescens UP504</name>
    <dbReference type="NCBI Taxonomy" id="1448309"/>
    <lineage>
        <taxon>Eukaryota</taxon>
        <taxon>Fungi</taxon>
        <taxon>Dikarya</taxon>
        <taxon>Basidiomycota</taxon>
        <taxon>Agaricomycotina</taxon>
        <taxon>Agaricomycetes</taxon>
        <taxon>Cantharellales</taxon>
        <taxon>Hydnaceae</taxon>
        <taxon>Hydnum</taxon>
    </lineage>
</organism>
<dbReference type="OrthoDB" id="427480at2759"/>
<sequence>MPSLIYKKSLRGLTTLSVAGLVGWSAFESSDAVRHFVLATQRCQRIATAVIEDVIDYRKTLGKSYPSEQEELMAISRCHKRSAQRILAVLKRNGGIYIKLGQHVSSLHMLPIEWTSTMKPLQDQCFPTPYEDVSALFKQETGKDIPELFSEFDEEPIGVASLAQVHIARDRTSGKKVAVKIQHPHLEEFVNIDLTATTLALSWVKRVFPEFEFTWLGEEMRMNLPLELDFVHEAENAAHVRENFSDVPRTSLYIPEVIRATKRTLVMEYISGARVDDLGYLAAHGIDRNQVSQELSRIFSRMVYIHGFFHADPHAGNLLIRPSLPYSRSPYNFEIALLDHGLYFDISDDLRVNYARLWLALIKPGQQKERRKYAELVGNIGPELYPIFESAVTGRAGLDGTWGDDPSGSKHRRAGGMIELDAQSSDELESMRKAIFQQEGLMVSLFSMLRVIPRRVLMLFKMNDLLRSLDMELRTTHSQMRIFLIVARFCSIAAWQDDCRTFFTRCRDQGLRLSLAGTFLRNWWMYHLVYDGLRLIEWQMDLRARFVKMGAWFRGLVQHGFRGAREAAAGLA</sequence>
<feature type="domain" description="ABC1 atypical kinase-like" evidence="2">
    <location>
        <begin position="121"/>
        <end position="367"/>
    </location>
</feature>
<dbReference type="InterPro" id="IPR011009">
    <property type="entry name" value="Kinase-like_dom_sf"/>
</dbReference>
<proteinExistence type="inferred from homology"/>
<dbReference type="Proteomes" id="UP000886523">
    <property type="component" value="Unassembled WGS sequence"/>
</dbReference>
<dbReference type="InterPro" id="IPR004147">
    <property type="entry name" value="ABC1_dom"/>
</dbReference>
<dbReference type="AlphaFoldDB" id="A0A9P6BBE2"/>
<dbReference type="GO" id="GO:0007005">
    <property type="term" value="P:mitochondrion organization"/>
    <property type="evidence" value="ECO:0007669"/>
    <property type="project" value="TreeGrafter"/>
</dbReference>
<keyword evidence="4" id="KW-1185">Reference proteome</keyword>
<protein>
    <recommendedName>
        <fullName evidence="2">ABC1 atypical kinase-like domain-containing protein</fullName>
    </recommendedName>
</protein>
<dbReference type="GO" id="GO:0005743">
    <property type="term" value="C:mitochondrial inner membrane"/>
    <property type="evidence" value="ECO:0007669"/>
    <property type="project" value="TreeGrafter"/>
</dbReference>
<accession>A0A9P6BBE2</accession>
<gene>
    <name evidence="3" type="ORF">BS47DRAFT_1370212</name>
</gene>
<comment type="similarity">
    <text evidence="1">Belongs to the protein kinase superfamily. ADCK protein kinase family.</text>
</comment>
<dbReference type="InterPro" id="IPR051130">
    <property type="entry name" value="Mito_struct-func_regulator"/>
</dbReference>
<evidence type="ECO:0000259" key="2">
    <source>
        <dbReference type="Pfam" id="PF03109"/>
    </source>
</evidence>